<keyword evidence="1" id="KW-1185">Reference proteome</keyword>
<dbReference type="RefSeq" id="XP_022636123.1">
    <property type="nucleotide sequence ID" value="XM_022780402.1"/>
</dbReference>
<dbReference type="GeneID" id="111241644"/>
<organism evidence="1 2">
    <name type="scientific">Vigna radiata var. radiata</name>
    <name type="common">Mung bean</name>
    <name type="synonym">Phaseolus aureus</name>
    <dbReference type="NCBI Taxonomy" id="3916"/>
    <lineage>
        <taxon>Eukaryota</taxon>
        <taxon>Viridiplantae</taxon>
        <taxon>Streptophyta</taxon>
        <taxon>Embryophyta</taxon>
        <taxon>Tracheophyta</taxon>
        <taxon>Spermatophyta</taxon>
        <taxon>Magnoliopsida</taxon>
        <taxon>eudicotyledons</taxon>
        <taxon>Gunneridae</taxon>
        <taxon>Pentapetalae</taxon>
        <taxon>rosids</taxon>
        <taxon>fabids</taxon>
        <taxon>Fabales</taxon>
        <taxon>Fabaceae</taxon>
        <taxon>Papilionoideae</taxon>
        <taxon>50 kb inversion clade</taxon>
        <taxon>NPAAA clade</taxon>
        <taxon>indigoferoid/millettioid clade</taxon>
        <taxon>Phaseoleae</taxon>
        <taxon>Vigna</taxon>
    </lineage>
</organism>
<gene>
    <name evidence="2" type="primary">LOC111241644</name>
</gene>
<protein>
    <submittedName>
        <fullName evidence="2">Uncharacterized protein LOC111241644</fullName>
    </submittedName>
</protein>
<reference evidence="2" key="2">
    <citation type="submission" date="2025-08" db="UniProtKB">
        <authorList>
            <consortium name="RefSeq"/>
        </authorList>
    </citation>
    <scope>IDENTIFICATION</scope>
    <source>
        <tissue evidence="2">Leaf</tissue>
    </source>
</reference>
<dbReference type="Proteomes" id="UP000087766">
    <property type="component" value="Chromosome 1"/>
</dbReference>
<sequence>MERSFLSTVEKIPRSPTKEFKNILCVIEESKDLTILSIDELAGSLEAHKQRRRTILFKSLDHVLQAKLDLKGGAQNTRGQVGLKGRGRGGCGKMMMEVIMKMTRSKLVSAWSWGKGRPRRSIKGKGEIVKVDLESEIIDLRVKIIEDLLEFVIGSAYEVEMVSIFSQIEFPNISLHDDHIIEALRKLPVTK</sequence>
<dbReference type="KEGG" id="vra:111241644"/>
<evidence type="ECO:0000313" key="1">
    <source>
        <dbReference type="Proteomes" id="UP000087766"/>
    </source>
</evidence>
<proteinExistence type="predicted"/>
<accession>A0A3Q0EWK5</accession>
<reference evidence="1" key="1">
    <citation type="journal article" date="2014" name="Nat. Commun.">
        <title>Genome sequence of mungbean and insights into evolution within Vigna species.</title>
        <authorList>
            <person name="Kang Y.J."/>
            <person name="Kim S.K."/>
            <person name="Kim M.Y."/>
            <person name="Lestari P."/>
            <person name="Kim K.H."/>
            <person name="Ha B.K."/>
            <person name="Jun T.H."/>
            <person name="Hwang W.J."/>
            <person name="Lee T."/>
            <person name="Lee J."/>
            <person name="Shim S."/>
            <person name="Yoon M.Y."/>
            <person name="Jang Y.E."/>
            <person name="Han K.S."/>
            <person name="Taeprayoon P."/>
            <person name="Yoon N."/>
            <person name="Somta P."/>
            <person name="Tanya P."/>
            <person name="Kim K.S."/>
            <person name="Gwag J.G."/>
            <person name="Moon J.K."/>
            <person name="Lee Y.H."/>
            <person name="Park B.S."/>
            <person name="Bombarely A."/>
            <person name="Doyle J.J."/>
            <person name="Jackson S.A."/>
            <person name="Schafleitner R."/>
            <person name="Srinives P."/>
            <person name="Varshney R.K."/>
            <person name="Lee S.H."/>
        </authorList>
    </citation>
    <scope>NUCLEOTIDE SEQUENCE [LARGE SCALE GENOMIC DNA]</scope>
    <source>
        <strain evidence="1">cv. VC1973A</strain>
    </source>
</reference>
<dbReference type="AlphaFoldDB" id="A0A3Q0EWK5"/>
<evidence type="ECO:0000313" key="2">
    <source>
        <dbReference type="RefSeq" id="XP_022636123.1"/>
    </source>
</evidence>
<name>A0A3Q0EWK5_VIGRR</name>